<keyword evidence="1" id="KW-1133">Transmembrane helix</keyword>
<reference evidence="2" key="1">
    <citation type="submission" date="2020-08" db="EMBL/GenBank/DDBJ databases">
        <title>Sequencing the genomes of 1000 actinobacteria strains.</title>
        <authorList>
            <person name="Klenk H.-P."/>
        </authorList>
    </citation>
    <scope>NUCLEOTIDE SEQUENCE</scope>
    <source>
        <strain evidence="2">DSM 10695</strain>
    </source>
</reference>
<keyword evidence="3" id="KW-1185">Reference proteome</keyword>
<dbReference type="RefSeq" id="WP_184451926.1">
    <property type="nucleotide sequence ID" value="NZ_JACHMK010000001.1"/>
</dbReference>
<comment type="caution">
    <text evidence="2">The sequence shown here is derived from an EMBL/GenBank/DDBJ whole genome shotgun (WGS) entry which is preliminary data.</text>
</comment>
<evidence type="ECO:0000256" key="1">
    <source>
        <dbReference type="SAM" id="Phobius"/>
    </source>
</evidence>
<keyword evidence="1" id="KW-0472">Membrane</keyword>
<name>A0A923E4B2_9ACTO</name>
<organism evidence="2 3">
    <name type="scientific">Schaalia hyovaginalis</name>
    <dbReference type="NCBI Taxonomy" id="29316"/>
    <lineage>
        <taxon>Bacteria</taxon>
        <taxon>Bacillati</taxon>
        <taxon>Actinomycetota</taxon>
        <taxon>Actinomycetes</taxon>
        <taxon>Actinomycetales</taxon>
        <taxon>Actinomycetaceae</taxon>
        <taxon>Schaalia</taxon>
    </lineage>
</organism>
<sequence>MSAPAISSHKTIEVPVAKTTDFRMFIAIMTVLALVIGIVAATGAITGSPLLLISAGLAGTIASLFGVYTGVTIAANN</sequence>
<evidence type="ECO:0000313" key="3">
    <source>
        <dbReference type="Proteomes" id="UP000617426"/>
    </source>
</evidence>
<feature type="transmembrane region" description="Helical" evidence="1">
    <location>
        <begin position="25"/>
        <end position="45"/>
    </location>
</feature>
<gene>
    <name evidence="2" type="ORF">HD592_000702</name>
</gene>
<dbReference type="Proteomes" id="UP000617426">
    <property type="component" value="Unassembled WGS sequence"/>
</dbReference>
<dbReference type="EMBL" id="JACHMK010000001">
    <property type="protein sequence ID" value="MBB6334137.1"/>
    <property type="molecule type" value="Genomic_DNA"/>
</dbReference>
<feature type="transmembrane region" description="Helical" evidence="1">
    <location>
        <begin position="51"/>
        <end position="75"/>
    </location>
</feature>
<proteinExistence type="predicted"/>
<protein>
    <submittedName>
        <fullName evidence="2">Succinate-acetate transporter protein</fullName>
    </submittedName>
</protein>
<accession>A0A923E4B2</accession>
<evidence type="ECO:0000313" key="2">
    <source>
        <dbReference type="EMBL" id="MBB6334137.1"/>
    </source>
</evidence>
<dbReference type="AlphaFoldDB" id="A0A923E4B2"/>
<keyword evidence="1" id="KW-0812">Transmembrane</keyword>